<evidence type="ECO:0000256" key="7">
    <source>
        <dbReference type="ARBA" id="ARBA00023180"/>
    </source>
</evidence>
<evidence type="ECO:0000256" key="6">
    <source>
        <dbReference type="ARBA" id="ARBA00023157"/>
    </source>
</evidence>
<dbReference type="EnsemblMetazoa" id="ADIR004415-RA">
    <property type="protein sequence ID" value="ADIR004415-PA"/>
    <property type="gene ID" value="ADIR004415"/>
</dbReference>
<reference evidence="10" key="2">
    <citation type="submission" date="2020-05" db="UniProtKB">
        <authorList>
            <consortium name="EnsemblMetazoa"/>
        </authorList>
    </citation>
    <scope>IDENTIFICATION</scope>
    <source>
        <strain evidence="10">WRAIR2</strain>
    </source>
</reference>
<dbReference type="InterPro" id="IPR001254">
    <property type="entry name" value="Trypsin_dom"/>
</dbReference>
<keyword evidence="5" id="KW-0391">Immunity</keyword>
<feature type="domain" description="Peptidase S1" evidence="9">
    <location>
        <begin position="14"/>
        <end position="246"/>
    </location>
</feature>
<comment type="similarity">
    <text evidence="8">Belongs to the peptidase S1 family. CLIP subfamily.</text>
</comment>
<evidence type="ECO:0000256" key="1">
    <source>
        <dbReference type="ARBA" id="ARBA00004613"/>
    </source>
</evidence>
<dbReference type="Proteomes" id="UP000075884">
    <property type="component" value="Unassembled WGS sequence"/>
</dbReference>
<dbReference type="PANTHER" id="PTHR24256">
    <property type="entry name" value="TRYPTASE-RELATED"/>
    <property type="match status" value="1"/>
</dbReference>
<keyword evidence="4" id="KW-0732">Signal</keyword>
<proteinExistence type="inferred from homology"/>
<comment type="subcellular location">
    <subcellularLocation>
        <location evidence="1">Secreted</location>
    </subcellularLocation>
</comment>
<reference evidence="11" key="1">
    <citation type="submission" date="2013-03" db="EMBL/GenBank/DDBJ databases">
        <title>The Genome Sequence of Anopheles dirus WRAIR2.</title>
        <authorList>
            <consortium name="The Broad Institute Genomics Platform"/>
            <person name="Neafsey D.E."/>
            <person name="Walton C."/>
            <person name="Walker B."/>
            <person name="Young S.K."/>
            <person name="Zeng Q."/>
            <person name="Gargeya S."/>
            <person name="Fitzgerald M."/>
            <person name="Haas B."/>
            <person name="Abouelleil A."/>
            <person name="Allen A.W."/>
            <person name="Alvarado L."/>
            <person name="Arachchi H.M."/>
            <person name="Berlin A.M."/>
            <person name="Chapman S.B."/>
            <person name="Gainer-Dewar J."/>
            <person name="Goldberg J."/>
            <person name="Griggs A."/>
            <person name="Gujja S."/>
            <person name="Hansen M."/>
            <person name="Howarth C."/>
            <person name="Imamovic A."/>
            <person name="Ireland A."/>
            <person name="Larimer J."/>
            <person name="McCowan C."/>
            <person name="Murphy C."/>
            <person name="Pearson M."/>
            <person name="Poon T.W."/>
            <person name="Priest M."/>
            <person name="Roberts A."/>
            <person name="Saif S."/>
            <person name="Shea T."/>
            <person name="Sisk P."/>
            <person name="Sykes S."/>
            <person name="Wortman J."/>
            <person name="Nusbaum C."/>
            <person name="Birren B."/>
        </authorList>
    </citation>
    <scope>NUCLEOTIDE SEQUENCE [LARGE SCALE GENOMIC DNA]</scope>
    <source>
        <strain evidence="11">WRAIR2</strain>
    </source>
</reference>
<dbReference type="GO" id="GO:0045087">
    <property type="term" value="P:innate immune response"/>
    <property type="evidence" value="ECO:0007669"/>
    <property type="project" value="UniProtKB-KW"/>
</dbReference>
<evidence type="ECO:0000313" key="10">
    <source>
        <dbReference type="EnsemblMetazoa" id="ADIR004415-PA"/>
    </source>
</evidence>
<dbReference type="SUPFAM" id="SSF50494">
    <property type="entry name" value="Trypsin-like serine proteases"/>
    <property type="match status" value="1"/>
</dbReference>
<evidence type="ECO:0000256" key="8">
    <source>
        <dbReference type="ARBA" id="ARBA00024195"/>
    </source>
</evidence>
<dbReference type="InterPro" id="IPR051487">
    <property type="entry name" value="Ser/Thr_Proteases_Immune/Dev"/>
</dbReference>
<dbReference type="STRING" id="7168.A0A182N9T9"/>
<dbReference type="GO" id="GO:0005576">
    <property type="term" value="C:extracellular region"/>
    <property type="evidence" value="ECO:0007669"/>
    <property type="project" value="UniProtKB-SubCell"/>
</dbReference>
<dbReference type="AlphaFoldDB" id="A0A182N9T9"/>
<evidence type="ECO:0000256" key="2">
    <source>
        <dbReference type="ARBA" id="ARBA00022525"/>
    </source>
</evidence>
<organism evidence="10 11">
    <name type="scientific">Anopheles dirus</name>
    <dbReference type="NCBI Taxonomy" id="7168"/>
    <lineage>
        <taxon>Eukaryota</taxon>
        <taxon>Metazoa</taxon>
        <taxon>Ecdysozoa</taxon>
        <taxon>Arthropoda</taxon>
        <taxon>Hexapoda</taxon>
        <taxon>Insecta</taxon>
        <taxon>Pterygota</taxon>
        <taxon>Neoptera</taxon>
        <taxon>Endopterygota</taxon>
        <taxon>Diptera</taxon>
        <taxon>Nematocera</taxon>
        <taxon>Culicoidea</taxon>
        <taxon>Culicidae</taxon>
        <taxon>Anophelinae</taxon>
        <taxon>Anopheles</taxon>
    </lineage>
</organism>
<evidence type="ECO:0000256" key="5">
    <source>
        <dbReference type="ARBA" id="ARBA00022859"/>
    </source>
</evidence>
<keyword evidence="7" id="KW-0325">Glycoprotein</keyword>
<dbReference type="VEuPathDB" id="VectorBase:ADIR004415"/>
<keyword evidence="2" id="KW-0964">Secreted</keyword>
<dbReference type="Gene3D" id="2.40.10.10">
    <property type="entry name" value="Trypsin-like serine proteases"/>
    <property type="match status" value="1"/>
</dbReference>
<dbReference type="InterPro" id="IPR009003">
    <property type="entry name" value="Peptidase_S1_PA"/>
</dbReference>
<dbReference type="SMART" id="SM00020">
    <property type="entry name" value="Tryp_SPc"/>
    <property type="match status" value="1"/>
</dbReference>
<accession>A0A182N9T9</accession>
<sequence length="258" mass="27646">MVILPLTPFQATRIIGSTNVPDVTTYPWIVLITYLDSPNGQGSLINDRTVVTSGTVVYSMPITMHIRALLGVYDRSNVNETINAEEIQTTYLHPGYVNTNQFADNIGLLILKQPLTNSFSTICLPQRPAGYGIPSKATVIGWGASTPNGPLANILQQAELQMYAPLACQMANRLATNKNLCGGVVKPSPALIATCTGDGGDPLVVMTTTTLELVGIGLDIVGYGCTTSHNYQPSMFTNVLSYIDWIITYGPGCECNIG</sequence>
<keyword evidence="11" id="KW-1185">Reference proteome</keyword>
<dbReference type="GO" id="GO:0006508">
    <property type="term" value="P:proteolysis"/>
    <property type="evidence" value="ECO:0007669"/>
    <property type="project" value="InterPro"/>
</dbReference>
<dbReference type="GO" id="GO:0004252">
    <property type="term" value="F:serine-type endopeptidase activity"/>
    <property type="evidence" value="ECO:0007669"/>
    <property type="project" value="InterPro"/>
</dbReference>
<name>A0A182N9T9_9DIPT</name>
<keyword evidence="3" id="KW-0399">Innate immunity</keyword>
<dbReference type="InterPro" id="IPR043504">
    <property type="entry name" value="Peptidase_S1_PA_chymotrypsin"/>
</dbReference>
<dbReference type="Pfam" id="PF00089">
    <property type="entry name" value="Trypsin"/>
    <property type="match status" value="1"/>
</dbReference>
<protein>
    <recommendedName>
        <fullName evidence="9">Peptidase S1 domain-containing protein</fullName>
    </recommendedName>
</protein>
<evidence type="ECO:0000313" key="11">
    <source>
        <dbReference type="Proteomes" id="UP000075884"/>
    </source>
</evidence>
<evidence type="ECO:0000256" key="3">
    <source>
        <dbReference type="ARBA" id="ARBA00022588"/>
    </source>
</evidence>
<dbReference type="PROSITE" id="PS50240">
    <property type="entry name" value="TRYPSIN_DOM"/>
    <property type="match status" value="1"/>
</dbReference>
<evidence type="ECO:0000259" key="9">
    <source>
        <dbReference type="PROSITE" id="PS50240"/>
    </source>
</evidence>
<keyword evidence="6" id="KW-1015">Disulfide bond</keyword>
<evidence type="ECO:0000256" key="4">
    <source>
        <dbReference type="ARBA" id="ARBA00022729"/>
    </source>
</evidence>